<evidence type="ECO:0000256" key="3">
    <source>
        <dbReference type="ARBA" id="ARBA00023015"/>
    </source>
</evidence>
<dbReference type="InterPro" id="IPR036388">
    <property type="entry name" value="WH-like_DNA-bd_sf"/>
</dbReference>
<keyword evidence="5 7" id="KW-0804">Transcription</keyword>
<evidence type="ECO:0000313" key="10">
    <source>
        <dbReference type="Proteomes" id="UP001176961"/>
    </source>
</evidence>
<evidence type="ECO:0000256" key="7">
    <source>
        <dbReference type="RuleBase" id="RU003796"/>
    </source>
</evidence>
<dbReference type="AlphaFoldDB" id="A0AA36HDB6"/>
<comment type="caution">
    <text evidence="9">The sequence shown here is derived from an EMBL/GenBank/DDBJ whole genome shotgun (WGS) entry which is preliminary data.</text>
</comment>
<keyword evidence="6 7" id="KW-0539">Nucleus</keyword>
<sequence length="432" mass="48375">MIGINQYAMFTPNRWTVGECRDVKCHPGDRRDQENSESLCRSPVSLLDEKIASSSSLSMEQQVRPSASQHLLHTIKARRKSTLKRRSSTTCFDVVMKRSVPGDVCTATKPYHGNTRVDNSLLVTTKKFMALKNVNDTVNLNNAAEELNVPKRRLYDITNVLEGINLVEKIGKNSIRWKTNDGDASVLDALKKDCRDLQAEEIELDAVLLDLTSAVKLLREDPTSSPYAYLRIRDLRSLDTLKEQTLVAVKSLPDTHCSIELADLSPTGRYQLKISTDNYSALRTYLCSSEAYIHSNVEDVLSASDHVGYSVLSSTTKYSKETQNSQNFTLGTTEEAKPSTCDEDALKNIVLPKTKFHNDFFLDSVTTNNVSLHAGTCISPLKMLLDSQTQFVSDSDSFPSQDRLDPDFYNFLSTGLSTTDLFTTSDWELHDK</sequence>
<dbReference type="GO" id="GO:0046983">
    <property type="term" value="F:protein dimerization activity"/>
    <property type="evidence" value="ECO:0007669"/>
    <property type="project" value="InterPro"/>
</dbReference>
<reference evidence="9" key="1">
    <citation type="submission" date="2023-07" db="EMBL/GenBank/DDBJ databases">
        <authorList>
            <consortium name="CYATHOMIX"/>
        </authorList>
    </citation>
    <scope>NUCLEOTIDE SEQUENCE</scope>
    <source>
        <strain evidence="9">N/A</strain>
    </source>
</reference>
<evidence type="ECO:0000256" key="1">
    <source>
        <dbReference type="ARBA" id="ARBA00004123"/>
    </source>
</evidence>
<dbReference type="SMART" id="SM01372">
    <property type="entry name" value="E2F_TDP"/>
    <property type="match status" value="1"/>
</dbReference>
<keyword evidence="10" id="KW-1185">Reference proteome</keyword>
<evidence type="ECO:0000256" key="5">
    <source>
        <dbReference type="ARBA" id="ARBA00023163"/>
    </source>
</evidence>
<keyword evidence="3 7" id="KW-0805">Transcription regulation</keyword>
<comment type="similarity">
    <text evidence="2 7">Belongs to the E2F/DP family.</text>
</comment>
<feature type="domain" description="E2F/DP family winged-helix DNA-binding" evidence="8">
    <location>
        <begin position="116"/>
        <end position="179"/>
    </location>
</feature>
<dbReference type="Gene3D" id="1.10.10.10">
    <property type="entry name" value="Winged helix-like DNA-binding domain superfamily/Winged helix DNA-binding domain"/>
    <property type="match status" value="1"/>
</dbReference>
<dbReference type="GO" id="GO:0000978">
    <property type="term" value="F:RNA polymerase II cis-regulatory region sequence-specific DNA binding"/>
    <property type="evidence" value="ECO:0007669"/>
    <property type="project" value="InterPro"/>
</dbReference>
<dbReference type="Pfam" id="PF16421">
    <property type="entry name" value="E2F_CC-MB"/>
    <property type="match status" value="1"/>
</dbReference>
<dbReference type="InterPro" id="IPR036390">
    <property type="entry name" value="WH_DNA-bd_sf"/>
</dbReference>
<dbReference type="InterPro" id="IPR003316">
    <property type="entry name" value="E2F_WHTH_DNA-bd_dom"/>
</dbReference>
<dbReference type="PANTHER" id="PTHR12081:SF18">
    <property type="entry name" value="TRANSCRIPTION FACTOR E2F2-RELATED"/>
    <property type="match status" value="1"/>
</dbReference>
<dbReference type="InterPro" id="IPR015633">
    <property type="entry name" value="E2F"/>
</dbReference>
<dbReference type="InterPro" id="IPR037241">
    <property type="entry name" value="E2F-DP_heterodim"/>
</dbReference>
<dbReference type="GO" id="GO:0090575">
    <property type="term" value="C:RNA polymerase II transcription regulator complex"/>
    <property type="evidence" value="ECO:0007669"/>
    <property type="project" value="TreeGrafter"/>
</dbReference>
<evidence type="ECO:0000259" key="8">
    <source>
        <dbReference type="SMART" id="SM01372"/>
    </source>
</evidence>
<dbReference type="FunFam" id="1.10.10.10:FF:000458">
    <property type="entry name" value="E2F-like (Mammalian transcription factor)"/>
    <property type="match status" value="1"/>
</dbReference>
<evidence type="ECO:0000313" key="9">
    <source>
        <dbReference type="EMBL" id="CAJ0608710.1"/>
    </source>
</evidence>
<dbReference type="Proteomes" id="UP001176961">
    <property type="component" value="Unassembled WGS sequence"/>
</dbReference>
<dbReference type="GO" id="GO:0000981">
    <property type="term" value="F:DNA-binding transcription factor activity, RNA polymerase II-specific"/>
    <property type="evidence" value="ECO:0007669"/>
    <property type="project" value="TreeGrafter"/>
</dbReference>
<protein>
    <recommendedName>
        <fullName evidence="8">E2F/DP family winged-helix DNA-binding domain-containing protein</fullName>
    </recommendedName>
</protein>
<dbReference type="InterPro" id="IPR032198">
    <property type="entry name" value="E2F_CC-MB"/>
</dbReference>
<keyword evidence="4 7" id="KW-0238">DNA-binding</keyword>
<gene>
    <name evidence="9" type="ORF">CYNAS_LOCUS20693</name>
</gene>
<comment type="subcellular location">
    <subcellularLocation>
        <location evidence="1 7">Nucleus</location>
    </subcellularLocation>
</comment>
<proteinExistence type="inferred from homology"/>
<dbReference type="Pfam" id="PF02319">
    <property type="entry name" value="WHD_E2F_TDP"/>
    <property type="match status" value="1"/>
</dbReference>
<dbReference type="PANTHER" id="PTHR12081">
    <property type="entry name" value="TRANSCRIPTION FACTOR E2F"/>
    <property type="match status" value="1"/>
</dbReference>
<dbReference type="Gene3D" id="6.10.250.540">
    <property type="match status" value="1"/>
</dbReference>
<evidence type="ECO:0000256" key="4">
    <source>
        <dbReference type="ARBA" id="ARBA00023125"/>
    </source>
</evidence>
<dbReference type="SUPFAM" id="SSF144074">
    <property type="entry name" value="E2F-DP heterodimerization region"/>
    <property type="match status" value="1"/>
</dbReference>
<evidence type="ECO:0000256" key="2">
    <source>
        <dbReference type="ARBA" id="ARBA00010940"/>
    </source>
</evidence>
<dbReference type="EMBL" id="CATQJL010000326">
    <property type="protein sequence ID" value="CAJ0608710.1"/>
    <property type="molecule type" value="Genomic_DNA"/>
</dbReference>
<evidence type="ECO:0000256" key="6">
    <source>
        <dbReference type="ARBA" id="ARBA00023242"/>
    </source>
</evidence>
<accession>A0AA36HDB6</accession>
<dbReference type="SUPFAM" id="SSF46785">
    <property type="entry name" value="Winged helix' DNA-binding domain"/>
    <property type="match status" value="1"/>
</dbReference>
<name>A0AA36HDB6_CYLNA</name>
<organism evidence="9 10">
    <name type="scientific">Cylicocyclus nassatus</name>
    <name type="common">Nematode worm</name>
    <dbReference type="NCBI Taxonomy" id="53992"/>
    <lineage>
        <taxon>Eukaryota</taxon>
        <taxon>Metazoa</taxon>
        <taxon>Ecdysozoa</taxon>
        <taxon>Nematoda</taxon>
        <taxon>Chromadorea</taxon>
        <taxon>Rhabditida</taxon>
        <taxon>Rhabditina</taxon>
        <taxon>Rhabditomorpha</taxon>
        <taxon>Strongyloidea</taxon>
        <taxon>Strongylidae</taxon>
        <taxon>Cylicocyclus</taxon>
    </lineage>
</organism>